<dbReference type="EMBL" id="GFAC01005079">
    <property type="protein sequence ID" value="JAT94109.1"/>
    <property type="molecule type" value="mRNA"/>
</dbReference>
<proteinExistence type="evidence at transcript level"/>
<organism evidence="1">
    <name type="scientific">Amblyomma aureolatum</name>
    <dbReference type="NCBI Taxonomy" id="187763"/>
    <lineage>
        <taxon>Eukaryota</taxon>
        <taxon>Metazoa</taxon>
        <taxon>Ecdysozoa</taxon>
        <taxon>Arthropoda</taxon>
        <taxon>Chelicerata</taxon>
        <taxon>Arachnida</taxon>
        <taxon>Acari</taxon>
        <taxon>Parasitiformes</taxon>
        <taxon>Ixodida</taxon>
        <taxon>Ixodoidea</taxon>
        <taxon>Ixodidae</taxon>
        <taxon>Amblyomminae</taxon>
        <taxon>Amblyomma</taxon>
    </lineage>
</organism>
<name>A0A1E1X4B1_9ACAR</name>
<reference evidence="1" key="1">
    <citation type="journal article" date="2017" name="Front. Cell. Infect. Microbiol.">
        <title>The Distinct Transcriptional Response of the Midgut of Amblyomma sculptum and Amblyomma aureolatum Ticks to Rickettsia rickettsii Correlates to Their Differences in Susceptibility to Infection.</title>
        <authorList>
            <person name="Martins L.A."/>
            <person name="Galletti M.F.B.M."/>
            <person name="Ribeiro J.M."/>
            <person name="Fujita A."/>
            <person name="Costa F.B."/>
            <person name="Labruna M.B."/>
            <person name="Daffre S."/>
            <person name="Fogaca A.C."/>
        </authorList>
    </citation>
    <scope>NUCLEOTIDE SEQUENCE</scope>
</reference>
<sequence length="524" mass="56905">MAPSSSFARLLDVAKQDPLKKECSNSTPDLSSAYKSETAAFCASVDNTYCIAHLAAGCTTDVRSVSKLWEHLRLIEWLDPELVATVMSLVSSGDKGLLDVLERIQCAWNFHVQGLFKSLLHLTEPTAFFVCLDASLKSSISSLADSSIDDRTSAGIVSEICTRTSSVQELTVVAFEGNTVPEKVKIALRNLMIARRSLKKAAPPNRLKGAKVVRGCVKAVHEEIDRHLDVMSQTPSHFPSRLLTELTTPAASRNPTTVEKSLDLEITALLEAMESGVVEQSKICRSVKTSTAKASFLEASGGGEKECVDIKLREQHAQKPMVSMSHVETCLDTSAKAGWRDTLSRSLWHSDRSICTGTASFRNWLQNNSTIYALTHEAQLLAKAIIDAQEELCCPDSLHHLAGVGHRLAEEVASVCTRLIGVQSKGRFVADVEMERSRGEMEFIARQMQLFSDLAKDGSVTNKGIAPLAENLLLLASEVLKTLPMLYMQSHDGTEVNSLAKVALLRSDEKSSPSTAGNGSSTSA</sequence>
<protein>
    <submittedName>
        <fullName evidence="1">Uncharacterized protein</fullName>
    </submittedName>
</protein>
<accession>A0A1E1X4B1</accession>
<evidence type="ECO:0000313" key="1">
    <source>
        <dbReference type="EMBL" id="JAT94109.1"/>
    </source>
</evidence>
<dbReference type="AlphaFoldDB" id="A0A1E1X4B1"/>